<dbReference type="EMBL" id="JAPDHW010000002">
    <property type="protein sequence ID" value="MCW3167508.1"/>
    <property type="molecule type" value="Genomic_DNA"/>
</dbReference>
<organism evidence="2 3">
    <name type="scientific">Chryseobacterium kimseyorum</name>
    <dbReference type="NCBI Taxonomy" id="2984028"/>
    <lineage>
        <taxon>Bacteria</taxon>
        <taxon>Pseudomonadati</taxon>
        <taxon>Bacteroidota</taxon>
        <taxon>Flavobacteriia</taxon>
        <taxon>Flavobacteriales</taxon>
        <taxon>Weeksellaceae</taxon>
        <taxon>Chryseobacterium group</taxon>
        <taxon>Chryseobacterium</taxon>
    </lineage>
</organism>
<evidence type="ECO:0000313" key="3">
    <source>
        <dbReference type="Proteomes" id="UP001163731"/>
    </source>
</evidence>
<sequence>MDENLKIPIISVVMPVYNGENYLTEAIDSILSQTFTNFELLIINDGSSDNSEKIIQSYSDDRIVYIKNEKNIGLIKTLNKGLDLAKGEYIARMDQDDISHPERFLKQVALLEENPEIGVCGTWFTLLSKNGKDRVIKHPESHESIKIGMITKSLIGHPTVMMRKKTMNNYRYDINYQAAEDYELWTRLIRITKFYNIQESLLQYRFHDTNMTVLENSTQVANTKIITANQLKEIEIEGSNENIDLCNILLEAPSKFLYTVDELKKLVDFANILENKNLQKKIFDKKKLHHIISKRLMEAFNKTVNQNFSTLIFLLKNRKEIILERSMINNTKTLAKIILRK</sequence>
<keyword evidence="2" id="KW-0328">Glycosyltransferase</keyword>
<dbReference type="EC" id="2.4.-.-" evidence="2"/>
<dbReference type="PANTHER" id="PTHR22916:SF3">
    <property type="entry name" value="UDP-GLCNAC:BETAGAL BETA-1,3-N-ACETYLGLUCOSAMINYLTRANSFERASE-LIKE PROTEIN 1"/>
    <property type="match status" value="1"/>
</dbReference>
<gene>
    <name evidence="2" type="ORF">OMO38_03120</name>
</gene>
<dbReference type="InterPro" id="IPR001173">
    <property type="entry name" value="Glyco_trans_2-like"/>
</dbReference>
<protein>
    <submittedName>
        <fullName evidence="2">Glycosyltransferase</fullName>
        <ecNumber evidence="2">2.4.-.-</ecNumber>
    </submittedName>
</protein>
<keyword evidence="2" id="KW-0808">Transferase</keyword>
<dbReference type="RefSeq" id="WP_264748765.1">
    <property type="nucleotide sequence ID" value="NZ_JAPDHW010000002.1"/>
</dbReference>
<dbReference type="PANTHER" id="PTHR22916">
    <property type="entry name" value="GLYCOSYLTRANSFERASE"/>
    <property type="match status" value="1"/>
</dbReference>
<evidence type="ECO:0000259" key="1">
    <source>
        <dbReference type="Pfam" id="PF00535"/>
    </source>
</evidence>
<feature type="domain" description="Glycosyltransferase 2-like" evidence="1">
    <location>
        <begin position="11"/>
        <end position="143"/>
    </location>
</feature>
<proteinExistence type="predicted"/>
<dbReference type="Pfam" id="PF00535">
    <property type="entry name" value="Glycos_transf_2"/>
    <property type="match status" value="1"/>
</dbReference>
<reference evidence="2" key="1">
    <citation type="submission" date="2022-10" db="EMBL/GenBank/DDBJ databases">
        <title>Chryseobacterium babae sp. nov. isolated from the gut of the beetle Oryctes rhinoceros, and Chryseobacterium kimseyorum sp. nov., isolated from a stick insect rearing cage.</title>
        <authorList>
            <person name="Shelomi M."/>
            <person name="Han C.-J."/>
            <person name="Chen W.-M."/>
            <person name="Chen H.-K."/>
            <person name="Liaw S.-J."/>
            <person name="Muhle E."/>
            <person name="Clermont D."/>
        </authorList>
    </citation>
    <scope>NUCLEOTIDE SEQUENCE</scope>
    <source>
        <strain evidence="2">09-1422</strain>
    </source>
</reference>
<dbReference type="Gene3D" id="3.90.550.10">
    <property type="entry name" value="Spore Coat Polysaccharide Biosynthesis Protein SpsA, Chain A"/>
    <property type="match status" value="1"/>
</dbReference>
<dbReference type="Proteomes" id="UP001163731">
    <property type="component" value="Unassembled WGS sequence"/>
</dbReference>
<accession>A0ABT3HUN8</accession>
<dbReference type="GO" id="GO:0016757">
    <property type="term" value="F:glycosyltransferase activity"/>
    <property type="evidence" value="ECO:0007669"/>
    <property type="project" value="UniProtKB-KW"/>
</dbReference>
<name>A0ABT3HUN8_9FLAO</name>
<comment type="caution">
    <text evidence="2">The sequence shown here is derived from an EMBL/GenBank/DDBJ whole genome shotgun (WGS) entry which is preliminary data.</text>
</comment>
<dbReference type="InterPro" id="IPR029044">
    <property type="entry name" value="Nucleotide-diphossugar_trans"/>
</dbReference>
<dbReference type="SUPFAM" id="SSF53448">
    <property type="entry name" value="Nucleotide-diphospho-sugar transferases"/>
    <property type="match status" value="1"/>
</dbReference>
<evidence type="ECO:0000313" key="2">
    <source>
        <dbReference type="EMBL" id="MCW3167508.1"/>
    </source>
</evidence>
<keyword evidence="3" id="KW-1185">Reference proteome</keyword>